<dbReference type="Proteomes" id="UP001143910">
    <property type="component" value="Unassembled WGS sequence"/>
</dbReference>
<evidence type="ECO:0000313" key="1">
    <source>
        <dbReference type="EMBL" id="KAJ2956246.1"/>
    </source>
</evidence>
<accession>A0ACC1MC62</accession>
<proteinExistence type="predicted"/>
<comment type="caution">
    <text evidence="1">The sequence shown here is derived from an EMBL/GenBank/DDBJ whole genome shotgun (WGS) entry which is preliminary data.</text>
</comment>
<organism evidence="1 2">
    <name type="scientific">Zarea fungicola</name>
    <dbReference type="NCBI Taxonomy" id="93591"/>
    <lineage>
        <taxon>Eukaryota</taxon>
        <taxon>Fungi</taxon>
        <taxon>Dikarya</taxon>
        <taxon>Ascomycota</taxon>
        <taxon>Pezizomycotina</taxon>
        <taxon>Sordariomycetes</taxon>
        <taxon>Hypocreomycetidae</taxon>
        <taxon>Hypocreales</taxon>
        <taxon>Cordycipitaceae</taxon>
        <taxon>Zarea</taxon>
    </lineage>
</organism>
<reference evidence="1" key="1">
    <citation type="submission" date="2022-08" db="EMBL/GenBank/DDBJ databases">
        <title>Genome Sequence of Lecanicillium fungicola.</title>
        <authorList>
            <person name="Buettner E."/>
        </authorList>
    </citation>
    <scope>NUCLEOTIDE SEQUENCE</scope>
    <source>
        <strain evidence="1">Babe33</strain>
    </source>
</reference>
<dbReference type="EMBL" id="JANJQO010003769">
    <property type="protein sequence ID" value="KAJ2956246.1"/>
    <property type="molecule type" value="Genomic_DNA"/>
</dbReference>
<name>A0ACC1MC62_9HYPO</name>
<protein>
    <submittedName>
        <fullName evidence="1">Uncharacterized protein</fullName>
    </submittedName>
</protein>
<evidence type="ECO:0000313" key="2">
    <source>
        <dbReference type="Proteomes" id="UP001143910"/>
    </source>
</evidence>
<keyword evidence="2" id="KW-1185">Reference proteome</keyword>
<gene>
    <name evidence="1" type="ORF">NQ176_g11332</name>
</gene>
<sequence length="256" mass="29897">MASSDPRFDDSSDEEDFNPAPADMSDEEPEQRREQKRRKSPVHDDEEEEEQNTSPARPKHLDDDDEDEDEEEEEDGGKGRNDDDEEEEEDDDDEDDVQRGHRRKRRRDRRNAFLDIEAEVDDEDEAEDDEKEDEEIGDFIDNEHPDDLADTARLNDDRRHRELDRRRDMESSLDAEKQAELYRQRYAKYRSGKGTGESAVVPKRLLLPSVDDPGIWAVRCKEGKEREVVFSIMKRIEERMGSKGELAITAAFEPPD</sequence>